<feature type="domain" description="Sugar 3,4-ketoisomerase QdtA cupin" evidence="1">
    <location>
        <begin position="7"/>
        <end position="135"/>
    </location>
</feature>
<dbReference type="STRING" id="1592317.DPF_2102"/>
<evidence type="ECO:0000313" key="2">
    <source>
        <dbReference type="EMBL" id="GAU09376.1"/>
    </source>
</evidence>
<dbReference type="AlphaFoldDB" id="A0A194AJZ1"/>
<evidence type="ECO:0000313" key="3">
    <source>
        <dbReference type="Proteomes" id="UP000095200"/>
    </source>
</evidence>
<dbReference type="InterPro" id="IPR008894">
    <property type="entry name" value="QdtA_cupin_dom"/>
</dbReference>
<dbReference type="EMBL" id="BDFE01000017">
    <property type="protein sequence ID" value="GAU09376.1"/>
    <property type="molecule type" value="Genomic_DNA"/>
</dbReference>
<protein>
    <submittedName>
        <fullName evidence="2">WxcM domain-containing protein</fullName>
    </submittedName>
</protein>
<gene>
    <name evidence="2" type="ORF">DPF_2102</name>
</gene>
<accession>A0A194AJZ1</accession>
<comment type="caution">
    <text evidence="2">The sequence shown here is derived from an EMBL/GenBank/DDBJ whole genome shotgun (WGS) entry which is preliminary data.</text>
</comment>
<dbReference type="Gene3D" id="2.60.120.10">
    <property type="entry name" value="Jelly Rolls"/>
    <property type="match status" value="1"/>
</dbReference>
<organism evidence="2 3">
    <name type="scientific">Desulfoplanes formicivorans</name>
    <dbReference type="NCBI Taxonomy" id="1592317"/>
    <lineage>
        <taxon>Bacteria</taxon>
        <taxon>Pseudomonadati</taxon>
        <taxon>Thermodesulfobacteriota</taxon>
        <taxon>Desulfovibrionia</taxon>
        <taxon>Desulfovibrionales</taxon>
        <taxon>Desulfoplanaceae</taxon>
        <taxon>Desulfoplanes</taxon>
    </lineage>
</organism>
<dbReference type="CDD" id="cd20292">
    <property type="entry name" value="cupin_QdtA-like"/>
    <property type="match status" value="1"/>
</dbReference>
<dbReference type="Proteomes" id="UP000095200">
    <property type="component" value="Unassembled WGS sequence"/>
</dbReference>
<evidence type="ECO:0000259" key="1">
    <source>
        <dbReference type="Pfam" id="PF05523"/>
    </source>
</evidence>
<dbReference type="Pfam" id="PF05523">
    <property type="entry name" value="FdtA"/>
    <property type="match status" value="1"/>
</dbReference>
<reference evidence="3" key="1">
    <citation type="submission" date="2016-06" db="EMBL/GenBank/DDBJ databases">
        <title>Draft genome sequence of Desulfoplanes formicivorans strain Pf12B.</title>
        <authorList>
            <person name="Watanabe M."/>
            <person name="Kojima H."/>
            <person name="Fukui M."/>
        </authorList>
    </citation>
    <scope>NUCLEOTIDE SEQUENCE [LARGE SCALE GENOMIC DNA]</scope>
    <source>
        <strain evidence="3">Pf12B</strain>
    </source>
</reference>
<dbReference type="RefSeq" id="WP_069859613.1">
    <property type="nucleotide sequence ID" value="NZ_BDFE01000017.1"/>
</dbReference>
<dbReference type="OrthoDB" id="272049at2"/>
<dbReference type="InterPro" id="IPR014710">
    <property type="entry name" value="RmlC-like_jellyroll"/>
</dbReference>
<name>A0A194AJZ1_9BACT</name>
<keyword evidence="3" id="KW-1185">Reference proteome</keyword>
<proteinExistence type="predicted"/>
<dbReference type="InterPro" id="IPR011051">
    <property type="entry name" value="RmlC_Cupin_sf"/>
</dbReference>
<sequence>MKTTIHDCKLVELPQMYDQRGSLTPISNQQQIPFDIVRTYYLYDVPGGESRGGHAHKELQQLIVAVMGAFDVVVDDGQETKTLRLDRAYYGLYVPKMIWRELINFSSGANCLVLASLPYDENEYIRNYNDYLRMKVQ</sequence>
<dbReference type="SUPFAM" id="SSF51182">
    <property type="entry name" value="RmlC-like cupins"/>
    <property type="match status" value="1"/>
</dbReference>